<dbReference type="Gene3D" id="3.30.470.20">
    <property type="entry name" value="ATP-grasp fold, B domain"/>
    <property type="match status" value="1"/>
</dbReference>
<organism evidence="6 7">
    <name type="scientific">Labedaea rhizosphaerae</name>
    <dbReference type="NCBI Taxonomy" id="598644"/>
    <lineage>
        <taxon>Bacteria</taxon>
        <taxon>Bacillati</taxon>
        <taxon>Actinomycetota</taxon>
        <taxon>Actinomycetes</taxon>
        <taxon>Pseudonocardiales</taxon>
        <taxon>Pseudonocardiaceae</taxon>
        <taxon>Labedaea</taxon>
    </lineage>
</organism>
<keyword evidence="1" id="KW-0436">Ligase</keyword>
<evidence type="ECO:0000256" key="2">
    <source>
        <dbReference type="ARBA" id="ARBA00022741"/>
    </source>
</evidence>
<keyword evidence="3 4" id="KW-0067">ATP-binding</keyword>
<dbReference type="Pfam" id="PF13535">
    <property type="entry name" value="ATP-grasp_4"/>
    <property type="match status" value="1"/>
</dbReference>
<dbReference type="Proteomes" id="UP000295444">
    <property type="component" value="Unassembled WGS sequence"/>
</dbReference>
<dbReference type="GO" id="GO:0016874">
    <property type="term" value="F:ligase activity"/>
    <property type="evidence" value="ECO:0007669"/>
    <property type="project" value="UniProtKB-KW"/>
</dbReference>
<comment type="caution">
    <text evidence="6">The sequence shown here is derived from an EMBL/GenBank/DDBJ whole genome shotgun (WGS) entry which is preliminary data.</text>
</comment>
<sequence>MSTGTAFLVREERGHWVGEVAAAVHAAGLRAVLVAPPLDEHERGELASVVDDVVAVEDVYDPDAVAAVIRAIDPAPAGVLTGSDGAIASTARVAELLGVARCPASVFELARNKFAVREVLAEAGLPGPRCTLITAEDEAAAVAERVGLPAVVKPVNGAASNLIRLVSTVDELAAAYRLLAERLPVSADPRYRRPLPGRDGSLLDPSTAFLVEGMLRGPEYALDVVVRDGVVEPVEILDKPLIDERKFELALSCPPQGLSGERAALVADTGAAAVRALGLDNTVAHVEVIDDETLGPTIVEVNAGRPAGSIMPLLAKLRTGIDVFAELVALGLGAPPPEREAPQLPIPLGMLILYASGSGRLEAIHGVEELSELPEVLNVITTVSPGQVLTDEQEIYVVNLVVAGFADHEELAALHAEAASMIKLELS</sequence>
<reference evidence="6 7" key="1">
    <citation type="submission" date="2019-03" db="EMBL/GenBank/DDBJ databases">
        <title>Genomic Encyclopedia of Type Strains, Phase IV (KMG-IV): sequencing the most valuable type-strain genomes for metagenomic binning, comparative biology and taxonomic classification.</title>
        <authorList>
            <person name="Goeker M."/>
        </authorList>
    </citation>
    <scope>NUCLEOTIDE SEQUENCE [LARGE SCALE GENOMIC DNA]</scope>
    <source>
        <strain evidence="6 7">DSM 45361</strain>
    </source>
</reference>
<dbReference type="InterPro" id="IPR011761">
    <property type="entry name" value="ATP-grasp"/>
</dbReference>
<evidence type="ECO:0000256" key="1">
    <source>
        <dbReference type="ARBA" id="ARBA00022598"/>
    </source>
</evidence>
<dbReference type="OrthoDB" id="3596536at2"/>
<proteinExistence type="predicted"/>
<dbReference type="SUPFAM" id="SSF56059">
    <property type="entry name" value="Glutathione synthetase ATP-binding domain-like"/>
    <property type="match status" value="1"/>
</dbReference>
<evidence type="ECO:0000256" key="3">
    <source>
        <dbReference type="ARBA" id="ARBA00022840"/>
    </source>
</evidence>
<dbReference type="EMBL" id="SNXZ01000015">
    <property type="protein sequence ID" value="TDP89066.1"/>
    <property type="molecule type" value="Genomic_DNA"/>
</dbReference>
<evidence type="ECO:0000259" key="5">
    <source>
        <dbReference type="PROSITE" id="PS50975"/>
    </source>
</evidence>
<dbReference type="InterPro" id="IPR052032">
    <property type="entry name" value="ATP-dep_AA_Ligase"/>
</dbReference>
<name>A0A4R6RSV9_LABRH</name>
<accession>A0A4R6RSV9</accession>
<dbReference type="RefSeq" id="WP_133854447.1">
    <property type="nucleotide sequence ID" value="NZ_SNXZ01000015.1"/>
</dbReference>
<gene>
    <name evidence="6" type="ORF">EV186_11513</name>
</gene>
<dbReference type="PROSITE" id="PS50975">
    <property type="entry name" value="ATP_GRASP"/>
    <property type="match status" value="1"/>
</dbReference>
<dbReference type="InterPro" id="IPR040570">
    <property type="entry name" value="LAL_C2"/>
</dbReference>
<dbReference type="PANTHER" id="PTHR43585">
    <property type="entry name" value="FUMIPYRROLE BIOSYNTHESIS PROTEIN C"/>
    <property type="match status" value="1"/>
</dbReference>
<dbReference type="GO" id="GO:0046872">
    <property type="term" value="F:metal ion binding"/>
    <property type="evidence" value="ECO:0007669"/>
    <property type="project" value="InterPro"/>
</dbReference>
<dbReference type="Pfam" id="PF18603">
    <property type="entry name" value="LAL_C2"/>
    <property type="match status" value="1"/>
</dbReference>
<keyword evidence="7" id="KW-1185">Reference proteome</keyword>
<evidence type="ECO:0000313" key="7">
    <source>
        <dbReference type="Proteomes" id="UP000295444"/>
    </source>
</evidence>
<keyword evidence="2 4" id="KW-0547">Nucleotide-binding</keyword>
<evidence type="ECO:0000313" key="6">
    <source>
        <dbReference type="EMBL" id="TDP89066.1"/>
    </source>
</evidence>
<dbReference type="PANTHER" id="PTHR43585:SF2">
    <property type="entry name" value="ATP-GRASP ENZYME FSQD"/>
    <property type="match status" value="1"/>
</dbReference>
<dbReference type="AlphaFoldDB" id="A0A4R6RSV9"/>
<evidence type="ECO:0000256" key="4">
    <source>
        <dbReference type="PROSITE-ProRule" id="PRU00409"/>
    </source>
</evidence>
<dbReference type="GO" id="GO:0005524">
    <property type="term" value="F:ATP binding"/>
    <property type="evidence" value="ECO:0007669"/>
    <property type="project" value="UniProtKB-UniRule"/>
</dbReference>
<feature type="domain" description="ATP-grasp" evidence="5">
    <location>
        <begin position="117"/>
        <end position="332"/>
    </location>
</feature>
<protein>
    <submittedName>
        <fullName evidence="6">Biotin carboxylase</fullName>
    </submittedName>
</protein>